<dbReference type="EMBL" id="JAULSV010000007">
    <property type="protein sequence ID" value="KAK0638556.1"/>
    <property type="molecule type" value="Genomic_DNA"/>
</dbReference>
<accession>A0AA40CH11</accession>
<sequence length="162" mass="18907">MEATLACRIPKRVLEEVPRRMVELKGGLRMGDLMDELWMVEFGREYPWAGSESWCAWRMPEEMRRELWKYTDYGDSWGAFDYGGDRFRMPVTELSKWADSADFVIGGFIPCPGEYHDDELCGSCMGVEGKLTKRCRSHLVKQQRYRCQGYRPREVLSLNPSS</sequence>
<reference evidence="1" key="1">
    <citation type="submission" date="2023-06" db="EMBL/GenBank/DDBJ databases">
        <title>Genome-scale phylogeny and comparative genomics of the fungal order Sordariales.</title>
        <authorList>
            <consortium name="Lawrence Berkeley National Laboratory"/>
            <person name="Hensen N."/>
            <person name="Bonometti L."/>
            <person name="Westerberg I."/>
            <person name="Brannstrom I.O."/>
            <person name="Guillou S."/>
            <person name="Cros-Aarteil S."/>
            <person name="Calhoun S."/>
            <person name="Haridas S."/>
            <person name="Kuo A."/>
            <person name="Mondo S."/>
            <person name="Pangilinan J."/>
            <person name="Riley R."/>
            <person name="Labutti K."/>
            <person name="Andreopoulos B."/>
            <person name="Lipzen A."/>
            <person name="Chen C."/>
            <person name="Yanf M."/>
            <person name="Daum C."/>
            <person name="Ng V."/>
            <person name="Clum A."/>
            <person name="Steindorff A."/>
            <person name="Ohm R."/>
            <person name="Martin F."/>
            <person name="Silar P."/>
            <person name="Natvig D."/>
            <person name="Lalanne C."/>
            <person name="Gautier V."/>
            <person name="Ament-Velasquez S.L."/>
            <person name="Kruys A."/>
            <person name="Hutchinson M.I."/>
            <person name="Powell A.J."/>
            <person name="Barry K."/>
            <person name="Miller A.N."/>
            <person name="Grigoriev I.V."/>
            <person name="Debuchy R."/>
            <person name="Gladieux P."/>
            <person name="Thoren M.H."/>
            <person name="Johannesson H."/>
        </authorList>
    </citation>
    <scope>NUCLEOTIDE SEQUENCE</scope>
    <source>
        <strain evidence="1">SMH2532-1</strain>
    </source>
</reference>
<name>A0AA40CH11_9PEZI</name>
<evidence type="ECO:0000313" key="2">
    <source>
        <dbReference type="Proteomes" id="UP001174936"/>
    </source>
</evidence>
<proteinExistence type="predicted"/>
<dbReference type="Proteomes" id="UP001174936">
    <property type="component" value="Unassembled WGS sequence"/>
</dbReference>
<gene>
    <name evidence="1" type="ORF">B0T16DRAFT_462326</name>
</gene>
<dbReference type="AlphaFoldDB" id="A0AA40CH11"/>
<organism evidence="1 2">
    <name type="scientific">Cercophora newfieldiana</name>
    <dbReference type="NCBI Taxonomy" id="92897"/>
    <lineage>
        <taxon>Eukaryota</taxon>
        <taxon>Fungi</taxon>
        <taxon>Dikarya</taxon>
        <taxon>Ascomycota</taxon>
        <taxon>Pezizomycotina</taxon>
        <taxon>Sordariomycetes</taxon>
        <taxon>Sordariomycetidae</taxon>
        <taxon>Sordariales</taxon>
        <taxon>Lasiosphaeriaceae</taxon>
        <taxon>Cercophora</taxon>
    </lineage>
</organism>
<protein>
    <submittedName>
        <fullName evidence="1">Uncharacterized protein</fullName>
    </submittedName>
</protein>
<comment type="caution">
    <text evidence="1">The sequence shown here is derived from an EMBL/GenBank/DDBJ whole genome shotgun (WGS) entry which is preliminary data.</text>
</comment>
<evidence type="ECO:0000313" key="1">
    <source>
        <dbReference type="EMBL" id="KAK0638556.1"/>
    </source>
</evidence>
<keyword evidence="2" id="KW-1185">Reference proteome</keyword>